<feature type="domain" description="Sugar phosphate transporter" evidence="10">
    <location>
        <begin position="45"/>
        <end position="333"/>
    </location>
</feature>
<reference evidence="13" key="3">
    <citation type="submission" date="2025-04" db="UniProtKB">
        <authorList>
            <consortium name="RefSeq"/>
        </authorList>
    </citation>
    <scope>IDENTIFICATION</scope>
    <source>
        <strain evidence="13">CBS 781.70</strain>
    </source>
</reference>
<dbReference type="RefSeq" id="XP_033537945.1">
    <property type="nucleotide sequence ID" value="XM_033673684.1"/>
</dbReference>
<feature type="transmembrane region" description="Helical" evidence="9">
    <location>
        <begin position="42"/>
        <end position="62"/>
    </location>
</feature>
<keyword evidence="7 9" id="KW-0472">Membrane</keyword>
<protein>
    <submittedName>
        <fullName evidence="11 13">DUF250 domain membrane protein</fullName>
    </submittedName>
</protein>
<evidence type="ECO:0000256" key="5">
    <source>
        <dbReference type="ARBA" id="ARBA00022692"/>
    </source>
</evidence>
<sequence length="410" mass="44715">MSQEEKTRLSGDSGEGSNASNAPILPTVNPAIEKMAEPQKGAVHAAVYIAAWIALSSTVILFNKQILDRLKFHYPIFLTTWHLGFATLMTQVLARTTNLLDSRKKVPMTGRVYLRAIVPIGVFFSLSLICGNVAYLYLSVSFIQMLKATTPVAVLLTGWALGTQTPNFRTLANVMLIVVGVMIASAGEIQFVIRGVLFQICGLTFEAIRIVMVERLLSSAEFKMDPIVSLYYFAPACTVMNGIVCLFLEIPNMQMQDILDVGLSTLFLNGMVAFGLNVAVVLLIGKTSSLVYTLSGVLKDIILVVASMFLFGDPVTILQAFGYGIALTGLVYYKLGAQRLKEYIADGKRSWDDYGQRQPVMRKIIVFGLVAMGIFIVVAGLTPQITSDYDASAYAKTKIGELLGEKGMKA</sequence>
<comment type="function">
    <text evidence="1">Involved in the import of GDP-mannose from the cytoplasm into the Golgi lumen.</text>
</comment>
<feature type="transmembrane region" description="Helical" evidence="9">
    <location>
        <begin position="291"/>
        <end position="311"/>
    </location>
</feature>
<dbReference type="AlphaFoldDB" id="A0A6G1GE68"/>
<evidence type="ECO:0000256" key="8">
    <source>
        <dbReference type="SAM" id="MobiDB-lite"/>
    </source>
</evidence>
<keyword evidence="6 9" id="KW-1133">Transmembrane helix</keyword>
<dbReference type="GeneID" id="54414254"/>
<proteinExistence type="inferred from homology"/>
<dbReference type="GO" id="GO:0005789">
    <property type="term" value="C:endoplasmic reticulum membrane"/>
    <property type="evidence" value="ECO:0007669"/>
    <property type="project" value="UniProtKB-SubCell"/>
</dbReference>
<evidence type="ECO:0000313" key="13">
    <source>
        <dbReference type="RefSeq" id="XP_033537945.1"/>
    </source>
</evidence>
<comment type="subunit">
    <text evidence="4">Homooligomer.</text>
</comment>
<evidence type="ECO:0000313" key="12">
    <source>
        <dbReference type="Proteomes" id="UP000504638"/>
    </source>
</evidence>
<keyword evidence="12" id="KW-1185">Reference proteome</keyword>
<feature type="transmembrane region" description="Helical" evidence="9">
    <location>
        <begin position="364"/>
        <end position="382"/>
    </location>
</feature>
<keyword evidence="5 9" id="KW-0812">Transmembrane</keyword>
<comment type="similarity">
    <text evidence="3">Belongs to the TPT transporter family. SLC35D subfamily.</text>
</comment>
<comment type="subcellular location">
    <subcellularLocation>
        <location evidence="2">Endoplasmic reticulum membrane</location>
        <topology evidence="2">Multi-pass membrane protein</topology>
    </subcellularLocation>
</comment>
<dbReference type="Proteomes" id="UP000504638">
    <property type="component" value="Unplaced"/>
</dbReference>
<feature type="transmembrane region" description="Helical" evidence="9">
    <location>
        <begin position="113"/>
        <end position="136"/>
    </location>
</feature>
<feature type="region of interest" description="Disordered" evidence="8">
    <location>
        <begin position="1"/>
        <end position="24"/>
    </location>
</feature>
<feature type="transmembrane region" description="Helical" evidence="9">
    <location>
        <begin position="317"/>
        <end position="335"/>
    </location>
</feature>
<feature type="transmembrane region" description="Helical" evidence="9">
    <location>
        <begin position="74"/>
        <end position="93"/>
    </location>
</feature>
<dbReference type="SUPFAM" id="SSF103481">
    <property type="entry name" value="Multidrug resistance efflux transporter EmrE"/>
    <property type="match status" value="1"/>
</dbReference>
<evidence type="ECO:0000256" key="1">
    <source>
        <dbReference type="ARBA" id="ARBA00003420"/>
    </source>
</evidence>
<evidence type="ECO:0000313" key="11">
    <source>
        <dbReference type="EMBL" id="KAF1816314.1"/>
    </source>
</evidence>
<evidence type="ECO:0000256" key="2">
    <source>
        <dbReference type="ARBA" id="ARBA00004477"/>
    </source>
</evidence>
<feature type="transmembrane region" description="Helical" evidence="9">
    <location>
        <begin position="174"/>
        <end position="191"/>
    </location>
</feature>
<reference evidence="11 13" key="1">
    <citation type="submission" date="2020-01" db="EMBL/GenBank/DDBJ databases">
        <authorList>
            <consortium name="DOE Joint Genome Institute"/>
            <person name="Haridas S."/>
            <person name="Albert R."/>
            <person name="Binder M."/>
            <person name="Bloem J."/>
            <person name="Labutti K."/>
            <person name="Salamov A."/>
            <person name="Andreopoulos B."/>
            <person name="Baker S.E."/>
            <person name="Barry K."/>
            <person name="Bills G."/>
            <person name="Bluhm B.H."/>
            <person name="Cannon C."/>
            <person name="Castanera R."/>
            <person name="Culley D.E."/>
            <person name="Daum C."/>
            <person name="Ezra D."/>
            <person name="Gonzalez J.B."/>
            <person name="Henrissat B."/>
            <person name="Kuo A."/>
            <person name="Liang C."/>
            <person name="Lipzen A."/>
            <person name="Lutzoni F."/>
            <person name="Magnuson J."/>
            <person name="Mondo S."/>
            <person name="Nolan M."/>
            <person name="Ohm R."/>
            <person name="Pangilinan J."/>
            <person name="Park H.-J."/>
            <person name="Ramirez L."/>
            <person name="Alfaro M."/>
            <person name="Sun H."/>
            <person name="Tritt A."/>
            <person name="Yoshinaga Y."/>
            <person name="Zwiers L.-H."/>
            <person name="Turgeon B.G."/>
            <person name="Goodwin S.B."/>
            <person name="Spatafora J.W."/>
            <person name="Crous P.W."/>
            <person name="Grigoriev I.V."/>
        </authorList>
    </citation>
    <scope>NUCLEOTIDE SEQUENCE</scope>
    <source>
        <strain evidence="11 13">CBS 781.70</strain>
    </source>
</reference>
<evidence type="ECO:0000256" key="7">
    <source>
        <dbReference type="ARBA" id="ARBA00023136"/>
    </source>
</evidence>
<feature type="transmembrane region" description="Helical" evidence="9">
    <location>
        <begin position="262"/>
        <end position="284"/>
    </location>
</feature>
<dbReference type="Pfam" id="PF03151">
    <property type="entry name" value="TPT"/>
    <property type="match status" value="1"/>
</dbReference>
<gene>
    <name evidence="11 13" type="ORF">P152DRAFT_119051</name>
</gene>
<evidence type="ECO:0000256" key="3">
    <source>
        <dbReference type="ARBA" id="ARBA00010425"/>
    </source>
</evidence>
<evidence type="ECO:0000256" key="9">
    <source>
        <dbReference type="SAM" id="Phobius"/>
    </source>
</evidence>
<dbReference type="InterPro" id="IPR004853">
    <property type="entry name" value="Sugar_P_trans_dom"/>
</dbReference>
<dbReference type="InterPro" id="IPR050186">
    <property type="entry name" value="TPT_transporter"/>
</dbReference>
<dbReference type="EMBL" id="ML975150">
    <property type="protein sequence ID" value="KAF1816314.1"/>
    <property type="molecule type" value="Genomic_DNA"/>
</dbReference>
<feature type="transmembrane region" description="Helical" evidence="9">
    <location>
        <begin position="197"/>
        <end position="217"/>
    </location>
</feature>
<dbReference type="OrthoDB" id="6418713at2759"/>
<dbReference type="PANTHER" id="PTHR11132">
    <property type="entry name" value="SOLUTE CARRIER FAMILY 35"/>
    <property type="match status" value="1"/>
</dbReference>
<evidence type="ECO:0000256" key="4">
    <source>
        <dbReference type="ARBA" id="ARBA00011182"/>
    </source>
</evidence>
<feature type="transmembrane region" description="Helical" evidence="9">
    <location>
        <begin position="142"/>
        <end position="162"/>
    </location>
</feature>
<reference evidence="13" key="2">
    <citation type="submission" date="2020-04" db="EMBL/GenBank/DDBJ databases">
        <authorList>
            <consortium name="NCBI Genome Project"/>
        </authorList>
    </citation>
    <scope>NUCLEOTIDE SEQUENCE</scope>
    <source>
        <strain evidence="13">CBS 781.70</strain>
    </source>
</reference>
<feature type="transmembrane region" description="Helical" evidence="9">
    <location>
        <begin position="229"/>
        <end position="250"/>
    </location>
</feature>
<organism evidence="11">
    <name type="scientific">Eremomyces bilateralis CBS 781.70</name>
    <dbReference type="NCBI Taxonomy" id="1392243"/>
    <lineage>
        <taxon>Eukaryota</taxon>
        <taxon>Fungi</taxon>
        <taxon>Dikarya</taxon>
        <taxon>Ascomycota</taxon>
        <taxon>Pezizomycotina</taxon>
        <taxon>Dothideomycetes</taxon>
        <taxon>Dothideomycetes incertae sedis</taxon>
        <taxon>Eremomycetales</taxon>
        <taxon>Eremomycetaceae</taxon>
        <taxon>Eremomyces</taxon>
    </lineage>
</organism>
<evidence type="ECO:0000259" key="10">
    <source>
        <dbReference type="Pfam" id="PF03151"/>
    </source>
</evidence>
<dbReference type="InterPro" id="IPR037185">
    <property type="entry name" value="EmrE-like"/>
</dbReference>
<accession>A0A6G1GE68</accession>
<evidence type="ECO:0000256" key="6">
    <source>
        <dbReference type="ARBA" id="ARBA00022989"/>
    </source>
</evidence>
<name>A0A6G1GE68_9PEZI</name>